<gene>
    <name evidence="3" type="ORF">P170DRAFT_440556</name>
</gene>
<dbReference type="VEuPathDB" id="FungiDB:P170DRAFT_440556"/>
<evidence type="ECO:0000313" key="3">
    <source>
        <dbReference type="EMBL" id="PLB44243.1"/>
    </source>
</evidence>
<sequence>MVYRAVVMYPNEPDTTFDEAYYKEHHMALVEQIWGKYGIKGWSIQKYTNAMDGSPSKYLIACTLEWESAESLQNAVKDPETPKIFEDIPKFTNKQPITLAGDSI</sequence>
<dbReference type="Gene3D" id="3.30.70.100">
    <property type="match status" value="1"/>
</dbReference>
<dbReference type="RefSeq" id="XP_024699545.1">
    <property type="nucleotide sequence ID" value="XM_024850104.1"/>
</dbReference>
<dbReference type="Proteomes" id="UP000234275">
    <property type="component" value="Unassembled WGS sequence"/>
</dbReference>
<evidence type="ECO:0000256" key="1">
    <source>
        <dbReference type="ARBA" id="ARBA00005986"/>
    </source>
</evidence>
<comment type="similarity">
    <text evidence="1">Belongs to the tpcK family.</text>
</comment>
<dbReference type="SUPFAM" id="SSF54909">
    <property type="entry name" value="Dimeric alpha+beta barrel"/>
    <property type="match status" value="1"/>
</dbReference>
<protein>
    <recommendedName>
        <fullName evidence="2">EthD domain-containing protein</fullName>
    </recommendedName>
</protein>
<dbReference type="GeneID" id="36557803"/>
<dbReference type="PANTHER" id="PTHR40260">
    <property type="entry name" value="BLR8190 PROTEIN"/>
    <property type="match status" value="1"/>
</dbReference>
<organism evidence="3 4">
    <name type="scientific">Aspergillus steynii IBT 23096</name>
    <dbReference type="NCBI Taxonomy" id="1392250"/>
    <lineage>
        <taxon>Eukaryota</taxon>
        <taxon>Fungi</taxon>
        <taxon>Dikarya</taxon>
        <taxon>Ascomycota</taxon>
        <taxon>Pezizomycotina</taxon>
        <taxon>Eurotiomycetes</taxon>
        <taxon>Eurotiomycetidae</taxon>
        <taxon>Eurotiales</taxon>
        <taxon>Aspergillaceae</taxon>
        <taxon>Aspergillus</taxon>
        <taxon>Aspergillus subgen. Circumdati</taxon>
    </lineage>
</organism>
<name>A0A2I2FUB6_9EURO</name>
<proteinExistence type="inferred from homology"/>
<accession>A0A2I2FUB6</accession>
<dbReference type="InterPro" id="IPR011008">
    <property type="entry name" value="Dimeric_a/b-barrel"/>
</dbReference>
<dbReference type="InterPro" id="IPR009799">
    <property type="entry name" value="EthD_dom"/>
</dbReference>
<dbReference type="NCBIfam" id="TIGR02118">
    <property type="entry name" value="EthD family reductase"/>
    <property type="match status" value="1"/>
</dbReference>
<evidence type="ECO:0000313" key="4">
    <source>
        <dbReference type="Proteomes" id="UP000234275"/>
    </source>
</evidence>
<dbReference type="PANTHER" id="PTHR40260:SF2">
    <property type="entry name" value="BLR8190 PROTEIN"/>
    <property type="match status" value="1"/>
</dbReference>
<dbReference type="GO" id="GO:0016491">
    <property type="term" value="F:oxidoreductase activity"/>
    <property type="evidence" value="ECO:0007669"/>
    <property type="project" value="InterPro"/>
</dbReference>
<keyword evidence="4" id="KW-1185">Reference proteome</keyword>
<feature type="domain" description="EthD" evidence="2">
    <location>
        <begin position="19"/>
        <end position="94"/>
    </location>
</feature>
<dbReference type="STRING" id="1392250.A0A2I2FUB6"/>
<comment type="caution">
    <text evidence="3">The sequence shown here is derived from an EMBL/GenBank/DDBJ whole genome shotgun (WGS) entry which is preliminary data.</text>
</comment>
<reference evidence="3 4" key="1">
    <citation type="submission" date="2016-12" db="EMBL/GenBank/DDBJ databases">
        <title>The genomes of Aspergillus section Nigri reveals drivers in fungal speciation.</title>
        <authorList>
            <consortium name="DOE Joint Genome Institute"/>
            <person name="Vesth T.C."/>
            <person name="Nybo J."/>
            <person name="Theobald S."/>
            <person name="Brandl J."/>
            <person name="Frisvad J.C."/>
            <person name="Nielsen K.F."/>
            <person name="Lyhne E.K."/>
            <person name="Kogle M.E."/>
            <person name="Kuo A."/>
            <person name="Riley R."/>
            <person name="Clum A."/>
            <person name="Nolan M."/>
            <person name="Lipzen A."/>
            <person name="Salamov A."/>
            <person name="Henrissat B."/>
            <person name="Wiebenga A."/>
            <person name="De Vries R.P."/>
            <person name="Grigoriev I.V."/>
            <person name="Mortensen U.H."/>
            <person name="Andersen M.R."/>
            <person name="Baker S.E."/>
        </authorList>
    </citation>
    <scope>NUCLEOTIDE SEQUENCE [LARGE SCALE GENOMIC DNA]</scope>
    <source>
        <strain evidence="3 4">IBT 23096</strain>
    </source>
</reference>
<evidence type="ECO:0000259" key="2">
    <source>
        <dbReference type="Pfam" id="PF07110"/>
    </source>
</evidence>
<dbReference type="OrthoDB" id="4892971at2759"/>
<dbReference type="AlphaFoldDB" id="A0A2I2FUB6"/>
<dbReference type="Pfam" id="PF07110">
    <property type="entry name" value="EthD"/>
    <property type="match status" value="1"/>
</dbReference>
<dbReference type="EMBL" id="MSFO01000009">
    <property type="protein sequence ID" value="PLB44243.1"/>
    <property type="molecule type" value="Genomic_DNA"/>
</dbReference>